<sequence>MQTNLPINNLIKYSLRTSVGVGCIVMVAGTTVETSWLLPIYRGATTFLLFFICCLISIFLLLAFEKKGKEVVTDFFSRRFVCGYFFAFIPMAAMHFVNLELTARGILPKSYHESKLLYSGLSWQMMSYTLLITFIIYVLVYFFHNFVLLLFEKNRSAVELSELKAANFETANQLLRQQIQPHFLFNALNVLKSLIRKYPSTAEEYLVRLSDFLRASFTLSRTDTATLEQELKLCEDYMEMQQIRFGNSIDYQVKIDRDDPALKLFLPFFSVQLLLENAIKHNQLTETQPLHIEISSQGGWVKVENDLQPKSFVENSTGNGLVNLKERYRILSGDEIVIKMTDTKFSVEIRLLEISNRQ</sequence>
<keyword evidence="1" id="KW-0472">Membrane</keyword>
<evidence type="ECO:0000256" key="1">
    <source>
        <dbReference type="SAM" id="Phobius"/>
    </source>
</evidence>
<dbReference type="Gene3D" id="3.30.565.10">
    <property type="entry name" value="Histidine kinase-like ATPase, C-terminal domain"/>
    <property type="match status" value="1"/>
</dbReference>
<dbReference type="Proteomes" id="UP001501508">
    <property type="component" value="Unassembled WGS sequence"/>
</dbReference>
<dbReference type="InterPro" id="IPR010559">
    <property type="entry name" value="Sig_transdc_His_kin_internal"/>
</dbReference>
<protein>
    <recommendedName>
        <fullName evidence="2">Signal transduction histidine kinase internal region domain-containing protein</fullName>
    </recommendedName>
</protein>
<proteinExistence type="predicted"/>
<feature type="transmembrane region" description="Helical" evidence="1">
    <location>
        <begin position="125"/>
        <end position="151"/>
    </location>
</feature>
<organism evidence="3 4">
    <name type="scientific">Ravibacter arvi</name>
    <dbReference type="NCBI Taxonomy" id="2051041"/>
    <lineage>
        <taxon>Bacteria</taxon>
        <taxon>Pseudomonadati</taxon>
        <taxon>Bacteroidota</taxon>
        <taxon>Cytophagia</taxon>
        <taxon>Cytophagales</taxon>
        <taxon>Spirosomataceae</taxon>
        <taxon>Ravibacter</taxon>
    </lineage>
</organism>
<dbReference type="RefSeq" id="WP_345026156.1">
    <property type="nucleotide sequence ID" value="NZ_BAABEY010000001.1"/>
</dbReference>
<dbReference type="Pfam" id="PF06580">
    <property type="entry name" value="His_kinase"/>
    <property type="match status" value="1"/>
</dbReference>
<dbReference type="InterPro" id="IPR036890">
    <property type="entry name" value="HATPase_C_sf"/>
</dbReference>
<dbReference type="PANTHER" id="PTHR34220:SF7">
    <property type="entry name" value="SENSOR HISTIDINE KINASE YPDA"/>
    <property type="match status" value="1"/>
</dbReference>
<keyword evidence="4" id="KW-1185">Reference proteome</keyword>
<dbReference type="PANTHER" id="PTHR34220">
    <property type="entry name" value="SENSOR HISTIDINE KINASE YPDA"/>
    <property type="match status" value="1"/>
</dbReference>
<comment type="caution">
    <text evidence="3">The sequence shown here is derived from an EMBL/GenBank/DDBJ whole genome shotgun (WGS) entry which is preliminary data.</text>
</comment>
<reference evidence="4" key="1">
    <citation type="journal article" date="2019" name="Int. J. Syst. Evol. Microbiol.">
        <title>The Global Catalogue of Microorganisms (GCM) 10K type strain sequencing project: providing services to taxonomists for standard genome sequencing and annotation.</title>
        <authorList>
            <consortium name="The Broad Institute Genomics Platform"/>
            <consortium name="The Broad Institute Genome Sequencing Center for Infectious Disease"/>
            <person name="Wu L."/>
            <person name="Ma J."/>
        </authorList>
    </citation>
    <scope>NUCLEOTIDE SEQUENCE [LARGE SCALE GENOMIC DNA]</scope>
    <source>
        <strain evidence="4">JCM 31920</strain>
    </source>
</reference>
<keyword evidence="1" id="KW-0812">Transmembrane</keyword>
<evidence type="ECO:0000259" key="2">
    <source>
        <dbReference type="Pfam" id="PF06580"/>
    </source>
</evidence>
<dbReference type="InterPro" id="IPR050640">
    <property type="entry name" value="Bact_2-comp_sensor_kinase"/>
</dbReference>
<gene>
    <name evidence="3" type="ORF">GCM10023091_02320</name>
</gene>
<evidence type="ECO:0000313" key="3">
    <source>
        <dbReference type="EMBL" id="GAA4431507.1"/>
    </source>
</evidence>
<feature type="domain" description="Signal transduction histidine kinase internal region" evidence="2">
    <location>
        <begin position="173"/>
        <end position="248"/>
    </location>
</feature>
<accession>A0ABP8LM45</accession>
<feature type="transmembrane region" description="Helical" evidence="1">
    <location>
        <begin position="76"/>
        <end position="97"/>
    </location>
</feature>
<keyword evidence="1" id="KW-1133">Transmembrane helix</keyword>
<dbReference type="EMBL" id="BAABEY010000001">
    <property type="protein sequence ID" value="GAA4431507.1"/>
    <property type="molecule type" value="Genomic_DNA"/>
</dbReference>
<evidence type="ECO:0000313" key="4">
    <source>
        <dbReference type="Proteomes" id="UP001501508"/>
    </source>
</evidence>
<feature type="transmembrane region" description="Helical" evidence="1">
    <location>
        <begin position="47"/>
        <end position="64"/>
    </location>
</feature>
<name>A0ABP8LM45_9BACT</name>